<dbReference type="RefSeq" id="WP_248480199.1">
    <property type="nucleotide sequence ID" value="NZ_JALPRF010000008.1"/>
</dbReference>
<dbReference type="InterPro" id="IPR000683">
    <property type="entry name" value="Gfo/Idh/MocA-like_OxRdtase_N"/>
</dbReference>
<comment type="caution">
    <text evidence="3">The sequence shown here is derived from an EMBL/GenBank/DDBJ whole genome shotgun (WGS) entry which is preliminary data.</text>
</comment>
<evidence type="ECO:0000313" key="3">
    <source>
        <dbReference type="EMBL" id="MCK8495421.1"/>
    </source>
</evidence>
<dbReference type="PANTHER" id="PTHR43708:SF4">
    <property type="entry name" value="OXIDOREDUCTASE YCEM-RELATED"/>
    <property type="match status" value="1"/>
</dbReference>
<dbReference type="SUPFAM" id="SSF51735">
    <property type="entry name" value="NAD(P)-binding Rossmann-fold domains"/>
    <property type="match status" value="1"/>
</dbReference>
<dbReference type="InterPro" id="IPR048477">
    <property type="entry name" value="YceM-like_C"/>
</dbReference>
<gene>
    <name evidence="3" type="ORF">M0L20_26385</name>
</gene>
<dbReference type="InterPro" id="IPR051317">
    <property type="entry name" value="Gfo/Idh/MocA_oxidoreduct"/>
</dbReference>
<dbReference type="SUPFAM" id="SSF55347">
    <property type="entry name" value="Glyceraldehyde-3-phosphate dehydrogenase-like, C-terminal domain"/>
    <property type="match status" value="1"/>
</dbReference>
<name>A0ABT0HTC6_9BACT</name>
<dbReference type="Pfam" id="PF21378">
    <property type="entry name" value="YceM-like_C"/>
    <property type="match status" value="1"/>
</dbReference>
<evidence type="ECO:0000259" key="1">
    <source>
        <dbReference type="Pfam" id="PF01408"/>
    </source>
</evidence>
<dbReference type="Gene3D" id="3.40.50.720">
    <property type="entry name" value="NAD(P)-binding Rossmann-like Domain"/>
    <property type="match status" value="1"/>
</dbReference>
<dbReference type="Pfam" id="PF01408">
    <property type="entry name" value="GFO_IDH_MocA"/>
    <property type="match status" value="1"/>
</dbReference>
<dbReference type="PANTHER" id="PTHR43708">
    <property type="entry name" value="CONSERVED EXPRESSED OXIDOREDUCTASE (EUROFUNG)"/>
    <property type="match status" value="1"/>
</dbReference>
<protein>
    <submittedName>
        <fullName evidence="3">Gfo/Idh/MocA family oxidoreductase</fullName>
    </submittedName>
</protein>
<dbReference type="Proteomes" id="UP001202180">
    <property type="component" value="Unassembled WGS sequence"/>
</dbReference>
<keyword evidence="4" id="KW-1185">Reference proteome</keyword>
<evidence type="ECO:0000259" key="2">
    <source>
        <dbReference type="Pfam" id="PF21378"/>
    </source>
</evidence>
<organism evidence="3 4">
    <name type="scientific">Spirosoma liriopis</name>
    <dbReference type="NCBI Taxonomy" id="2937440"/>
    <lineage>
        <taxon>Bacteria</taxon>
        <taxon>Pseudomonadati</taxon>
        <taxon>Bacteroidota</taxon>
        <taxon>Cytophagia</taxon>
        <taxon>Cytophagales</taxon>
        <taxon>Cytophagaceae</taxon>
        <taxon>Spirosoma</taxon>
    </lineage>
</organism>
<evidence type="ECO:0000313" key="4">
    <source>
        <dbReference type="Proteomes" id="UP001202180"/>
    </source>
</evidence>
<proteinExistence type="predicted"/>
<sequence length="305" mass="34540">MLKIGIIGLGDIATKAYLPLLAARADIEIHLCSTTTEKMQRIAGQYRISHVHPDISSLIMAGLQAVFVHAATVAHHAIVETLLEARVAVFVDKPLTLHFAQGEQLVKLAKQTNTLLMIGFNRRYAPIYRQLKAVDKPTMILMQKNRPVLPGEIRSFVLDDFIHVVDTLRWLFPLPIADWQITYMREDDQLKQLTLQLKAPHGETAIGIMNRNTAMTEERLEIMSASQKLVAVNISQLIRESTLGSDYVRQNDWEPTLHKRGFALMVDDFLRAVAGECSPYIDLDDALMSHQLCEQIIERVMKESY</sequence>
<reference evidence="3 4" key="1">
    <citation type="submission" date="2022-04" db="EMBL/GenBank/DDBJ databases">
        <title>Spirosoma sp. strain RP8 genome sequencing and assembly.</title>
        <authorList>
            <person name="Jung Y."/>
        </authorList>
    </citation>
    <scope>NUCLEOTIDE SEQUENCE [LARGE SCALE GENOMIC DNA]</scope>
    <source>
        <strain evidence="3 4">RP8</strain>
    </source>
</reference>
<feature type="domain" description="YceM-like C-terminal" evidence="2">
    <location>
        <begin position="126"/>
        <end position="237"/>
    </location>
</feature>
<feature type="domain" description="Gfo/Idh/MocA-like oxidoreductase N-terminal" evidence="1">
    <location>
        <begin position="2"/>
        <end position="120"/>
    </location>
</feature>
<dbReference type="EMBL" id="JALPRF010000008">
    <property type="protein sequence ID" value="MCK8495421.1"/>
    <property type="molecule type" value="Genomic_DNA"/>
</dbReference>
<accession>A0ABT0HTC6</accession>
<dbReference type="Gene3D" id="3.30.360.10">
    <property type="entry name" value="Dihydrodipicolinate Reductase, domain 2"/>
    <property type="match status" value="1"/>
</dbReference>
<dbReference type="InterPro" id="IPR036291">
    <property type="entry name" value="NAD(P)-bd_dom_sf"/>
</dbReference>